<gene>
    <name evidence="10" type="ORF">CPB84DRAFT_1678118</name>
</gene>
<dbReference type="PANTHER" id="PTHR47634">
    <property type="entry name" value="PROTEIN KINASE DOMAIN-CONTAINING PROTEIN-RELATED"/>
    <property type="match status" value="1"/>
</dbReference>
<evidence type="ECO:0000256" key="7">
    <source>
        <dbReference type="ARBA" id="ARBA00047899"/>
    </source>
</evidence>
<reference evidence="10" key="1">
    <citation type="submission" date="2020-11" db="EMBL/GenBank/DDBJ databases">
        <authorList>
            <consortium name="DOE Joint Genome Institute"/>
            <person name="Ahrendt S."/>
            <person name="Riley R."/>
            <person name="Andreopoulos W."/>
            <person name="LaButti K."/>
            <person name="Pangilinan J."/>
            <person name="Ruiz-duenas F.J."/>
            <person name="Barrasa J.M."/>
            <person name="Sanchez-Garcia M."/>
            <person name="Camarero S."/>
            <person name="Miyauchi S."/>
            <person name="Serrano A."/>
            <person name="Linde D."/>
            <person name="Babiker R."/>
            <person name="Drula E."/>
            <person name="Ayuso-Fernandez I."/>
            <person name="Pacheco R."/>
            <person name="Padilla G."/>
            <person name="Ferreira P."/>
            <person name="Barriuso J."/>
            <person name="Kellner H."/>
            <person name="Castanera R."/>
            <person name="Alfaro M."/>
            <person name="Ramirez L."/>
            <person name="Pisabarro A.G."/>
            <person name="Kuo A."/>
            <person name="Tritt A."/>
            <person name="Lipzen A."/>
            <person name="He G."/>
            <person name="Yan M."/>
            <person name="Ng V."/>
            <person name="Cullen D."/>
            <person name="Martin F."/>
            <person name="Rosso M.-N."/>
            <person name="Henrissat B."/>
            <person name="Hibbett D."/>
            <person name="Martinez A.T."/>
            <person name="Grigoriev I.V."/>
        </authorList>
    </citation>
    <scope>NUCLEOTIDE SEQUENCE</scope>
    <source>
        <strain evidence="10">AH 44721</strain>
    </source>
</reference>
<protein>
    <recommendedName>
        <fullName evidence="1">non-specific serine/threonine protein kinase</fullName>
        <ecNumber evidence="1">2.7.11.1</ecNumber>
    </recommendedName>
</protein>
<keyword evidence="5 10" id="KW-0418">Kinase</keyword>
<keyword evidence="2" id="KW-0723">Serine/threonine-protein kinase</keyword>
<dbReference type="OrthoDB" id="5979581at2759"/>
<evidence type="ECO:0000256" key="4">
    <source>
        <dbReference type="ARBA" id="ARBA00022741"/>
    </source>
</evidence>
<evidence type="ECO:0000256" key="2">
    <source>
        <dbReference type="ARBA" id="ARBA00022527"/>
    </source>
</evidence>
<dbReference type="Gene3D" id="3.30.200.20">
    <property type="entry name" value="Phosphorylase Kinase, domain 1"/>
    <property type="match status" value="1"/>
</dbReference>
<dbReference type="Gene3D" id="1.10.510.10">
    <property type="entry name" value="Transferase(Phosphotransferase) domain 1"/>
    <property type="match status" value="1"/>
</dbReference>
<keyword evidence="4" id="KW-0547">Nucleotide-binding</keyword>
<keyword evidence="3" id="KW-0808">Transferase</keyword>
<dbReference type="InterPro" id="IPR000719">
    <property type="entry name" value="Prot_kinase_dom"/>
</dbReference>
<dbReference type="PROSITE" id="PS50011">
    <property type="entry name" value="PROTEIN_KINASE_DOM"/>
    <property type="match status" value="1"/>
</dbReference>
<proteinExistence type="predicted"/>
<dbReference type="GO" id="GO:0050684">
    <property type="term" value="P:regulation of mRNA processing"/>
    <property type="evidence" value="ECO:0007669"/>
    <property type="project" value="TreeGrafter"/>
</dbReference>
<comment type="catalytic activity">
    <reaction evidence="8">
        <text>L-seryl-[protein] + ATP = O-phospho-L-seryl-[protein] + ADP + H(+)</text>
        <dbReference type="Rhea" id="RHEA:17989"/>
        <dbReference type="Rhea" id="RHEA-COMP:9863"/>
        <dbReference type="Rhea" id="RHEA-COMP:11604"/>
        <dbReference type="ChEBI" id="CHEBI:15378"/>
        <dbReference type="ChEBI" id="CHEBI:29999"/>
        <dbReference type="ChEBI" id="CHEBI:30616"/>
        <dbReference type="ChEBI" id="CHEBI:83421"/>
        <dbReference type="ChEBI" id="CHEBI:456216"/>
        <dbReference type="EC" id="2.7.11.1"/>
    </reaction>
</comment>
<accession>A0A9P5NQW4</accession>
<dbReference type="InterPro" id="IPR051334">
    <property type="entry name" value="SRPK"/>
</dbReference>
<dbReference type="EC" id="2.7.11.1" evidence="1"/>
<dbReference type="SMART" id="SM00220">
    <property type="entry name" value="S_TKc"/>
    <property type="match status" value="1"/>
</dbReference>
<name>A0A9P5NQW4_GYMJU</name>
<dbReference type="InterPro" id="IPR011009">
    <property type="entry name" value="Kinase-like_dom_sf"/>
</dbReference>
<dbReference type="GO" id="GO:0005524">
    <property type="term" value="F:ATP binding"/>
    <property type="evidence" value="ECO:0007669"/>
    <property type="project" value="UniProtKB-KW"/>
</dbReference>
<evidence type="ECO:0000256" key="5">
    <source>
        <dbReference type="ARBA" id="ARBA00022777"/>
    </source>
</evidence>
<sequence length="363" mass="40764">MSLFPEEQLDSPAGYFAAKPGQTPDKKRWTIVRKLGWGPRSSTWLAFDNGQERHGQYGAIKILTVAATEDGTGANELDIFLGPMQNVRRGVPELLGHFYERNPFRRQRHLCFVFGVLGPSVEDLRLSKDFPGQCLPLHVVQKVIGDVSERLVSVGHHNKVVHGAVTADNFLVETARDIRDVLAESPNESVKTILGSDGILYPSVKSQPIDHDHKWDTLAEDIMHAQIYLNNYAHASRIAKAVQLYLPKHLLPPEALQGEKIDIKSDIWMLGCTTYHLLTGEQLFSEAYVNSPVETATETLKNLQHILDNSNKIEKKDIPATASFLRSCLAIKPSQRPNAVKFLKGDWVRTSCSCEWHDYNSDY</sequence>
<evidence type="ECO:0000256" key="8">
    <source>
        <dbReference type="ARBA" id="ARBA00048679"/>
    </source>
</evidence>
<dbReference type="PANTHER" id="PTHR47634:SF9">
    <property type="entry name" value="PROTEIN KINASE DOMAIN-CONTAINING PROTEIN-RELATED"/>
    <property type="match status" value="1"/>
</dbReference>
<evidence type="ECO:0000313" key="11">
    <source>
        <dbReference type="Proteomes" id="UP000724874"/>
    </source>
</evidence>
<dbReference type="GO" id="GO:0004674">
    <property type="term" value="F:protein serine/threonine kinase activity"/>
    <property type="evidence" value="ECO:0007669"/>
    <property type="project" value="UniProtKB-KW"/>
</dbReference>
<evidence type="ECO:0000259" key="9">
    <source>
        <dbReference type="PROSITE" id="PS50011"/>
    </source>
</evidence>
<comment type="caution">
    <text evidence="10">The sequence shown here is derived from an EMBL/GenBank/DDBJ whole genome shotgun (WGS) entry which is preliminary data.</text>
</comment>
<evidence type="ECO:0000256" key="1">
    <source>
        <dbReference type="ARBA" id="ARBA00012513"/>
    </source>
</evidence>
<dbReference type="GO" id="GO:0000245">
    <property type="term" value="P:spliceosomal complex assembly"/>
    <property type="evidence" value="ECO:0007669"/>
    <property type="project" value="TreeGrafter"/>
</dbReference>
<evidence type="ECO:0000313" key="10">
    <source>
        <dbReference type="EMBL" id="KAF8903360.1"/>
    </source>
</evidence>
<evidence type="ECO:0000256" key="3">
    <source>
        <dbReference type="ARBA" id="ARBA00022679"/>
    </source>
</evidence>
<dbReference type="AlphaFoldDB" id="A0A9P5NQW4"/>
<dbReference type="SUPFAM" id="SSF56112">
    <property type="entry name" value="Protein kinase-like (PK-like)"/>
    <property type="match status" value="1"/>
</dbReference>
<organism evidence="10 11">
    <name type="scientific">Gymnopilus junonius</name>
    <name type="common">Spectacular rustgill mushroom</name>
    <name type="synonym">Gymnopilus spectabilis subsp. junonius</name>
    <dbReference type="NCBI Taxonomy" id="109634"/>
    <lineage>
        <taxon>Eukaryota</taxon>
        <taxon>Fungi</taxon>
        <taxon>Dikarya</taxon>
        <taxon>Basidiomycota</taxon>
        <taxon>Agaricomycotina</taxon>
        <taxon>Agaricomycetes</taxon>
        <taxon>Agaricomycetidae</taxon>
        <taxon>Agaricales</taxon>
        <taxon>Agaricineae</taxon>
        <taxon>Hymenogastraceae</taxon>
        <taxon>Gymnopilus</taxon>
    </lineage>
</organism>
<dbReference type="Pfam" id="PF00069">
    <property type="entry name" value="Pkinase"/>
    <property type="match status" value="1"/>
</dbReference>
<dbReference type="Proteomes" id="UP000724874">
    <property type="component" value="Unassembled WGS sequence"/>
</dbReference>
<keyword evidence="11" id="KW-1185">Reference proteome</keyword>
<evidence type="ECO:0000256" key="6">
    <source>
        <dbReference type="ARBA" id="ARBA00022840"/>
    </source>
</evidence>
<comment type="catalytic activity">
    <reaction evidence="7">
        <text>L-threonyl-[protein] + ATP = O-phospho-L-threonyl-[protein] + ADP + H(+)</text>
        <dbReference type="Rhea" id="RHEA:46608"/>
        <dbReference type="Rhea" id="RHEA-COMP:11060"/>
        <dbReference type="Rhea" id="RHEA-COMP:11605"/>
        <dbReference type="ChEBI" id="CHEBI:15378"/>
        <dbReference type="ChEBI" id="CHEBI:30013"/>
        <dbReference type="ChEBI" id="CHEBI:30616"/>
        <dbReference type="ChEBI" id="CHEBI:61977"/>
        <dbReference type="ChEBI" id="CHEBI:456216"/>
        <dbReference type="EC" id="2.7.11.1"/>
    </reaction>
</comment>
<feature type="domain" description="Protein kinase" evidence="9">
    <location>
        <begin position="29"/>
        <end position="348"/>
    </location>
</feature>
<dbReference type="EMBL" id="JADNYJ010000031">
    <property type="protein sequence ID" value="KAF8903360.1"/>
    <property type="molecule type" value="Genomic_DNA"/>
</dbReference>
<keyword evidence="6" id="KW-0067">ATP-binding</keyword>